<protein>
    <recommendedName>
        <fullName evidence="8">Rhodopsin domain-containing protein</fullName>
    </recommendedName>
</protein>
<accession>A0A6A5UM66</accession>
<comment type="similarity">
    <text evidence="5">Belongs to the SAT4 family.</text>
</comment>
<evidence type="ECO:0000259" key="8">
    <source>
        <dbReference type="Pfam" id="PF20684"/>
    </source>
</evidence>
<feature type="transmembrane region" description="Helical" evidence="7">
    <location>
        <begin position="81"/>
        <end position="100"/>
    </location>
</feature>
<evidence type="ECO:0000256" key="4">
    <source>
        <dbReference type="ARBA" id="ARBA00023136"/>
    </source>
</evidence>
<name>A0A6A5UM66_9PLEO</name>
<feature type="compositionally biased region" description="Polar residues" evidence="6">
    <location>
        <begin position="211"/>
        <end position="220"/>
    </location>
</feature>
<feature type="domain" description="Rhodopsin" evidence="8">
    <location>
        <begin position="2"/>
        <end position="140"/>
    </location>
</feature>
<organism evidence="9 10">
    <name type="scientific">Bimuria novae-zelandiae CBS 107.79</name>
    <dbReference type="NCBI Taxonomy" id="1447943"/>
    <lineage>
        <taxon>Eukaryota</taxon>
        <taxon>Fungi</taxon>
        <taxon>Dikarya</taxon>
        <taxon>Ascomycota</taxon>
        <taxon>Pezizomycotina</taxon>
        <taxon>Dothideomycetes</taxon>
        <taxon>Pleosporomycetidae</taxon>
        <taxon>Pleosporales</taxon>
        <taxon>Massarineae</taxon>
        <taxon>Didymosphaeriaceae</taxon>
        <taxon>Bimuria</taxon>
    </lineage>
</organism>
<sequence>MVIIWDVGFSLAIILFCVRTGKVSTFWLTTTSKELTSKCINGFVYMHVLSITDFIMDMIIILMPIPFLWKLRLPLKRKFGVLLVFILGPLTCAASLVRLIWMEDQMTIGSNPSDHGDPLIFWYIIECELALLAVSLPALSGIGRTRPVDAIVRSVRSVRSKLSLRSGASASSRSDGRNSGDENAGSSPPYGSSMGKERVEHVVVLPDVESPSRSGGSAVV</sequence>
<evidence type="ECO:0000256" key="3">
    <source>
        <dbReference type="ARBA" id="ARBA00022989"/>
    </source>
</evidence>
<dbReference type="EMBL" id="ML976748">
    <property type="protein sequence ID" value="KAF1966323.1"/>
    <property type="molecule type" value="Genomic_DNA"/>
</dbReference>
<evidence type="ECO:0000313" key="10">
    <source>
        <dbReference type="Proteomes" id="UP000800036"/>
    </source>
</evidence>
<feature type="region of interest" description="Disordered" evidence="6">
    <location>
        <begin position="166"/>
        <end position="196"/>
    </location>
</feature>
<dbReference type="GO" id="GO:0016020">
    <property type="term" value="C:membrane"/>
    <property type="evidence" value="ECO:0007669"/>
    <property type="project" value="UniProtKB-SubCell"/>
</dbReference>
<dbReference type="OrthoDB" id="5393606at2759"/>
<reference evidence="9" key="1">
    <citation type="journal article" date="2020" name="Stud. Mycol.">
        <title>101 Dothideomycetes genomes: a test case for predicting lifestyles and emergence of pathogens.</title>
        <authorList>
            <person name="Haridas S."/>
            <person name="Albert R."/>
            <person name="Binder M."/>
            <person name="Bloem J."/>
            <person name="Labutti K."/>
            <person name="Salamov A."/>
            <person name="Andreopoulos B."/>
            <person name="Baker S."/>
            <person name="Barry K."/>
            <person name="Bills G."/>
            <person name="Bluhm B."/>
            <person name="Cannon C."/>
            <person name="Castanera R."/>
            <person name="Culley D."/>
            <person name="Daum C."/>
            <person name="Ezra D."/>
            <person name="Gonzalez J."/>
            <person name="Henrissat B."/>
            <person name="Kuo A."/>
            <person name="Liang C."/>
            <person name="Lipzen A."/>
            <person name="Lutzoni F."/>
            <person name="Magnuson J."/>
            <person name="Mondo S."/>
            <person name="Nolan M."/>
            <person name="Ohm R."/>
            <person name="Pangilinan J."/>
            <person name="Park H.-J."/>
            <person name="Ramirez L."/>
            <person name="Alfaro M."/>
            <person name="Sun H."/>
            <person name="Tritt A."/>
            <person name="Yoshinaga Y."/>
            <person name="Zwiers L.-H."/>
            <person name="Turgeon B."/>
            <person name="Goodwin S."/>
            <person name="Spatafora J."/>
            <person name="Crous P."/>
            <person name="Grigoriev I."/>
        </authorList>
    </citation>
    <scope>NUCLEOTIDE SEQUENCE</scope>
    <source>
        <strain evidence="9">CBS 107.79</strain>
    </source>
</reference>
<dbReference type="Proteomes" id="UP000800036">
    <property type="component" value="Unassembled WGS sequence"/>
</dbReference>
<evidence type="ECO:0000256" key="7">
    <source>
        <dbReference type="SAM" id="Phobius"/>
    </source>
</evidence>
<comment type="subcellular location">
    <subcellularLocation>
        <location evidence="1">Membrane</location>
        <topology evidence="1">Multi-pass membrane protein</topology>
    </subcellularLocation>
</comment>
<feature type="transmembrane region" description="Helical" evidence="7">
    <location>
        <begin position="120"/>
        <end position="139"/>
    </location>
</feature>
<dbReference type="AlphaFoldDB" id="A0A6A5UM66"/>
<dbReference type="PANTHER" id="PTHR33048">
    <property type="entry name" value="PTH11-LIKE INTEGRAL MEMBRANE PROTEIN (AFU_ORTHOLOGUE AFUA_5G11245)"/>
    <property type="match status" value="1"/>
</dbReference>
<evidence type="ECO:0000256" key="5">
    <source>
        <dbReference type="ARBA" id="ARBA00038359"/>
    </source>
</evidence>
<evidence type="ECO:0000256" key="2">
    <source>
        <dbReference type="ARBA" id="ARBA00022692"/>
    </source>
</evidence>
<keyword evidence="3 7" id="KW-1133">Transmembrane helix</keyword>
<feature type="transmembrane region" description="Helical" evidence="7">
    <location>
        <begin position="44"/>
        <end position="69"/>
    </location>
</feature>
<dbReference type="InterPro" id="IPR052337">
    <property type="entry name" value="SAT4-like"/>
</dbReference>
<keyword evidence="4 7" id="KW-0472">Membrane</keyword>
<dbReference type="InterPro" id="IPR049326">
    <property type="entry name" value="Rhodopsin_dom_fungi"/>
</dbReference>
<proteinExistence type="inferred from homology"/>
<evidence type="ECO:0000256" key="6">
    <source>
        <dbReference type="SAM" id="MobiDB-lite"/>
    </source>
</evidence>
<dbReference type="PANTHER" id="PTHR33048:SF157">
    <property type="entry name" value="INTEGRAL MEMBRANE PROTEIN"/>
    <property type="match status" value="1"/>
</dbReference>
<keyword evidence="2 7" id="KW-0812">Transmembrane</keyword>
<feature type="region of interest" description="Disordered" evidence="6">
    <location>
        <begin position="201"/>
        <end position="220"/>
    </location>
</feature>
<dbReference type="Pfam" id="PF20684">
    <property type="entry name" value="Fung_rhodopsin"/>
    <property type="match status" value="1"/>
</dbReference>
<evidence type="ECO:0000313" key="9">
    <source>
        <dbReference type="EMBL" id="KAF1966323.1"/>
    </source>
</evidence>
<keyword evidence="10" id="KW-1185">Reference proteome</keyword>
<gene>
    <name evidence="9" type="ORF">BU23DRAFT_603632</name>
</gene>
<evidence type="ECO:0000256" key="1">
    <source>
        <dbReference type="ARBA" id="ARBA00004141"/>
    </source>
</evidence>